<dbReference type="CDD" id="cd03811">
    <property type="entry name" value="GT4_GT28_WabH-like"/>
    <property type="match status" value="1"/>
</dbReference>
<accession>Q30U57</accession>
<dbReference type="SUPFAM" id="SSF53756">
    <property type="entry name" value="UDP-Glycosyltransferase/glycogen phosphorylase"/>
    <property type="match status" value="1"/>
</dbReference>
<evidence type="ECO:0000259" key="1">
    <source>
        <dbReference type="Pfam" id="PF00534"/>
    </source>
</evidence>
<sequence length="364" mass="41768">MKILFIIDTMSTGGAQKVLLSHCEYLVKCSHQVTLVSLKKINKHKISDKINYVELIDLNEKITTNIFSILQELSIYVKQVEIIVGFSDFIVNYIAYLSAKVYDKPLLICVRNQLSKQIETYPQHTEINKDLMSFILSNSNVLVQSEVIKKDMLDNFNIKNAKVTVLANPISMKIIKPKNIFDSHKKNIVVVGRLSIQKNILLIIKALPLLKKEYLERLCLHIIGDGDEHTKLEKEINSLNLNKYIKFHGYKKEILPYINEADIMILASRFEGQPNVILEAFSQNTLVLASDIEPIKELVNDNENGVLFKDNDVNSLVSKLVYCLDNDLNKLVKNAYTSLERYGDVHHKFENILKNIVSDYEKKN</sequence>
<proteinExistence type="predicted"/>
<dbReference type="EMBL" id="CP000153">
    <property type="protein sequence ID" value="ABB43474.1"/>
    <property type="molecule type" value="Genomic_DNA"/>
</dbReference>
<dbReference type="Pfam" id="PF00534">
    <property type="entry name" value="Glycos_transf_1"/>
    <property type="match status" value="1"/>
</dbReference>
<organism evidence="2 3">
    <name type="scientific">Sulfurimonas denitrificans (strain ATCC 33889 / DSM 1251)</name>
    <name type="common">Thiomicrospira denitrificans (strain ATCC 33889 / DSM 1251)</name>
    <dbReference type="NCBI Taxonomy" id="326298"/>
    <lineage>
        <taxon>Bacteria</taxon>
        <taxon>Pseudomonadati</taxon>
        <taxon>Campylobacterota</taxon>
        <taxon>Epsilonproteobacteria</taxon>
        <taxon>Campylobacterales</taxon>
        <taxon>Sulfurimonadaceae</taxon>
        <taxon>Sulfurimonas</taxon>
    </lineage>
</organism>
<protein>
    <submittedName>
        <fullName evidence="2">Glycosyl transferase, group 1</fullName>
    </submittedName>
</protein>
<dbReference type="InterPro" id="IPR001296">
    <property type="entry name" value="Glyco_trans_1"/>
</dbReference>
<evidence type="ECO:0000313" key="2">
    <source>
        <dbReference type="EMBL" id="ABB43474.1"/>
    </source>
</evidence>
<dbReference type="PANTHER" id="PTHR12526">
    <property type="entry name" value="GLYCOSYLTRANSFERASE"/>
    <property type="match status" value="1"/>
</dbReference>
<dbReference type="GO" id="GO:0016757">
    <property type="term" value="F:glycosyltransferase activity"/>
    <property type="evidence" value="ECO:0007669"/>
    <property type="project" value="InterPro"/>
</dbReference>
<dbReference type="Proteomes" id="UP000002714">
    <property type="component" value="Chromosome"/>
</dbReference>
<keyword evidence="2" id="KW-0808">Transferase</keyword>
<reference evidence="2 3" key="1">
    <citation type="journal article" date="2008" name="Appl. Environ. Microbiol.">
        <title>Genome of the epsilonproteobacterial chemolithoautotroph Sulfurimonas denitrificans.</title>
        <authorList>
            <person name="Sievert S.M."/>
            <person name="Scott K.M."/>
            <person name="Klotz M.G."/>
            <person name="Chain P.S.G."/>
            <person name="Hauser L.J."/>
            <person name="Hemp J."/>
            <person name="Huegler M."/>
            <person name="Land M."/>
            <person name="Lapidus A."/>
            <person name="Larimer F.W."/>
            <person name="Lucas S."/>
            <person name="Malfatti S.A."/>
            <person name="Meyer F."/>
            <person name="Paulsen I.T."/>
            <person name="Ren Q."/>
            <person name="Simon J."/>
            <person name="Bailey K."/>
            <person name="Diaz E."/>
            <person name="Fitzpatrick K.A."/>
            <person name="Glover B."/>
            <person name="Gwatney N."/>
            <person name="Korajkic A."/>
            <person name="Long A."/>
            <person name="Mobberley J.M."/>
            <person name="Pantry S.N."/>
            <person name="Pazder G."/>
            <person name="Peterson S."/>
            <person name="Quintanilla J.D."/>
            <person name="Sprinkle R."/>
            <person name="Stephens J."/>
            <person name="Thomas P."/>
            <person name="Vaughn R."/>
            <person name="Weber M.J."/>
            <person name="Wooten L.L."/>
        </authorList>
    </citation>
    <scope>NUCLEOTIDE SEQUENCE [LARGE SCALE GENOMIC DNA]</scope>
    <source>
        <strain evidence="3">ATCC 33889 / DSM 1251</strain>
    </source>
</reference>
<dbReference type="PANTHER" id="PTHR12526:SF630">
    <property type="entry name" value="GLYCOSYLTRANSFERASE"/>
    <property type="match status" value="1"/>
</dbReference>
<keyword evidence="3" id="KW-1185">Reference proteome</keyword>
<name>Q30U57_SULDN</name>
<dbReference type="KEGG" id="tdn:Suden_0193"/>
<dbReference type="Gene3D" id="3.40.50.2000">
    <property type="entry name" value="Glycogen Phosphorylase B"/>
    <property type="match status" value="2"/>
</dbReference>
<dbReference type="STRING" id="326298.Suden_0193"/>
<dbReference type="RefSeq" id="WP_011371829.1">
    <property type="nucleotide sequence ID" value="NC_007575.1"/>
</dbReference>
<dbReference type="eggNOG" id="COG0438">
    <property type="taxonomic scope" value="Bacteria"/>
</dbReference>
<gene>
    <name evidence="2" type="ordered locus">Suden_0193</name>
</gene>
<dbReference type="HOGENOM" id="CLU_009583_0_4_7"/>
<feature type="domain" description="Glycosyl transferase family 1" evidence="1">
    <location>
        <begin position="174"/>
        <end position="336"/>
    </location>
</feature>
<dbReference type="CAZy" id="GT4">
    <property type="family name" value="Glycosyltransferase Family 4"/>
</dbReference>
<evidence type="ECO:0000313" key="3">
    <source>
        <dbReference type="Proteomes" id="UP000002714"/>
    </source>
</evidence>
<dbReference type="AlphaFoldDB" id="Q30U57"/>
<dbReference type="OrthoDB" id="9781738at2"/>